<dbReference type="SUPFAM" id="SSF51126">
    <property type="entry name" value="Pectin lyase-like"/>
    <property type="match status" value="1"/>
</dbReference>
<keyword evidence="2" id="KW-1185">Reference proteome</keyword>
<dbReference type="SUPFAM" id="SSF51120">
    <property type="entry name" value="beta-Roll"/>
    <property type="match status" value="2"/>
</dbReference>
<evidence type="ECO:0000313" key="1">
    <source>
        <dbReference type="EMBL" id="MFD0917303.1"/>
    </source>
</evidence>
<organism evidence="1 2">
    <name type="scientific">Pseudahrensia aquimaris</name>
    <dbReference type="NCBI Taxonomy" id="744461"/>
    <lineage>
        <taxon>Bacteria</taxon>
        <taxon>Pseudomonadati</taxon>
        <taxon>Pseudomonadota</taxon>
        <taxon>Alphaproteobacteria</taxon>
        <taxon>Hyphomicrobiales</taxon>
        <taxon>Ahrensiaceae</taxon>
        <taxon>Pseudahrensia</taxon>
    </lineage>
</organism>
<dbReference type="PROSITE" id="PS00330">
    <property type="entry name" value="HEMOLYSIN_CALCIUM"/>
    <property type="match status" value="1"/>
</dbReference>
<dbReference type="InterPro" id="IPR011049">
    <property type="entry name" value="Serralysin-like_metalloprot_C"/>
</dbReference>
<proteinExistence type="predicted"/>
<dbReference type="Gene3D" id="2.150.10.10">
    <property type="entry name" value="Serralysin-like metalloprotease, C-terminal"/>
    <property type="match status" value="2"/>
</dbReference>
<comment type="caution">
    <text evidence="1">The sequence shown here is derived from an EMBL/GenBank/DDBJ whole genome shotgun (WGS) entry which is preliminary data.</text>
</comment>
<sequence length="772" mass="81648">MGNIRILGERILGSRTADHLTIDADELINYRVNLRGGYDTVALISQNGIDFSRDSYWRLNGVEELDFSQVSGGDITVDLHRSLLRRSDNASATIVSGDQGIQSLSADDQGEGTYFLAGSGEVHLADGVSNDITLADGSSVRVYGGSGNDTIIAANDGSTLDGGVGDDTLQASGGRDVIVLGANGGFDTVLNFNVASDQIALSGVGLYSFADIAAATSSDGSGNTLIDFGNGTSVVLNGLNPADLTAQNFSIEGVVLDSGIYVIKPGTSAASLNSMIASAPAGATFVLLDGLHTFTESVIIDRGDITFKGQSESGTVLMFDFPEGEVTNGLMVTGGQRTYLSAYGGDVAKGDTSIELADHRLMGGDTIYMFQPNTREWLDANGWQNVSMDDADGRPFREVILEVDHVDGDVVHFTHAIPYDMGEGEIRLNTVELFDGIVMSDFTVTHNLGVADPYDFTNTVPEYERTIAFSVVGTNGAVLENLSVIDTGSTALAIGSSIDMIADDLYVRGAHNTGGGGNGYGILLYESNNNTMTNLEVYDARHGFITSAWSAETDNTIHIANTNRDIGFHGSPDSGNIVEVDNSVLDFDVPFYGNGGSGWTTISGSGSNHAAIDPYADNTITFGNAEGVNRNDVIQANDDGVYLNGKYGYDTLNGGSGDDYLVGGTLSDILTGGGGSDTFLLKVGDGLDRITDMSFGSGGDTMIISGNLDVTSFEDLYFYERDGELRLRFGANATVILENVEFDDMVEENFLFDPDGTQTAQQYYGSDFDVLS</sequence>
<reference evidence="2" key="1">
    <citation type="journal article" date="2019" name="Int. J. Syst. Evol. Microbiol.">
        <title>The Global Catalogue of Microorganisms (GCM) 10K type strain sequencing project: providing services to taxonomists for standard genome sequencing and annotation.</title>
        <authorList>
            <consortium name="The Broad Institute Genomics Platform"/>
            <consortium name="The Broad Institute Genome Sequencing Center for Infectious Disease"/>
            <person name="Wu L."/>
            <person name="Ma J."/>
        </authorList>
    </citation>
    <scope>NUCLEOTIDE SEQUENCE [LARGE SCALE GENOMIC DNA]</scope>
    <source>
        <strain evidence="2">CCUG 60023</strain>
    </source>
</reference>
<protein>
    <submittedName>
        <fullName evidence="1">Uncharacterized protein</fullName>
    </submittedName>
</protein>
<dbReference type="InterPro" id="IPR011050">
    <property type="entry name" value="Pectin_lyase_fold/virulence"/>
</dbReference>
<name>A0ABW3FHS9_9HYPH</name>
<dbReference type="InterPro" id="IPR018511">
    <property type="entry name" value="Hemolysin-typ_Ca-bd_CS"/>
</dbReference>
<accession>A0ABW3FHS9</accession>
<dbReference type="EMBL" id="JBHTJV010000011">
    <property type="protein sequence ID" value="MFD0917303.1"/>
    <property type="molecule type" value="Genomic_DNA"/>
</dbReference>
<dbReference type="RefSeq" id="WP_377213166.1">
    <property type="nucleotide sequence ID" value="NZ_JBHTJV010000011.1"/>
</dbReference>
<gene>
    <name evidence="1" type="ORF">ACFQ14_12880</name>
</gene>
<evidence type="ECO:0000313" key="2">
    <source>
        <dbReference type="Proteomes" id="UP001597101"/>
    </source>
</evidence>
<dbReference type="Proteomes" id="UP001597101">
    <property type="component" value="Unassembled WGS sequence"/>
</dbReference>
<dbReference type="PRINTS" id="PR00313">
    <property type="entry name" value="CABNDNGRPT"/>
</dbReference>